<dbReference type="InterPro" id="IPR027474">
    <property type="entry name" value="L-asparaginase_N"/>
</dbReference>
<dbReference type="FunFam" id="3.40.50.40:FF:000001">
    <property type="entry name" value="L-asparaginase 1"/>
    <property type="match status" value="1"/>
</dbReference>
<evidence type="ECO:0000256" key="7">
    <source>
        <dbReference type="PROSITE-ProRule" id="PRU10100"/>
    </source>
</evidence>
<evidence type="ECO:0000256" key="5">
    <source>
        <dbReference type="PIRSR" id="PIRSR001220-2"/>
    </source>
</evidence>
<evidence type="ECO:0000256" key="2">
    <source>
        <dbReference type="ARBA" id="ARBA00012920"/>
    </source>
</evidence>
<dbReference type="InterPro" id="IPR006034">
    <property type="entry name" value="Asparaginase/glutaminase-like"/>
</dbReference>
<feature type="binding site" evidence="5">
    <location>
        <position position="64"/>
    </location>
    <ligand>
        <name>substrate</name>
    </ligand>
</feature>
<keyword evidence="3" id="KW-0378">Hydrolase</keyword>
<dbReference type="InterPro" id="IPR027473">
    <property type="entry name" value="L-asparaginase_C"/>
</dbReference>
<evidence type="ECO:0000256" key="4">
    <source>
        <dbReference type="PIRSR" id="PIRSR001220-1"/>
    </source>
</evidence>
<reference evidence="10 11" key="1">
    <citation type="journal article" date="2015" name="Int. J. Syst. Evol. Microbiol.">
        <title>Mariniphaga sediminis sp. nov., isolated from coastal sediment.</title>
        <authorList>
            <person name="Wang F.Q."/>
            <person name="Shen Q.Y."/>
            <person name="Chen G.J."/>
            <person name="Du Z.J."/>
        </authorList>
    </citation>
    <scope>NUCLEOTIDE SEQUENCE [LARGE SCALE GENOMIC DNA]</scope>
    <source>
        <strain evidence="10 11">SY21</strain>
    </source>
</reference>
<dbReference type="PROSITE" id="PS51732">
    <property type="entry name" value="ASN_GLN_ASE_3"/>
    <property type="match status" value="1"/>
</dbReference>
<dbReference type="Gene3D" id="3.40.50.1170">
    <property type="entry name" value="L-asparaginase, N-terminal domain"/>
    <property type="match status" value="1"/>
</dbReference>
<feature type="active site" description="O-isoaspartyl threonine intermediate" evidence="4">
    <location>
        <position position="19"/>
    </location>
</feature>
<feature type="domain" description="L-asparaginase N-terminal" evidence="8">
    <location>
        <begin position="11"/>
        <end position="201"/>
    </location>
</feature>
<dbReference type="PRINTS" id="PR00139">
    <property type="entry name" value="ASNGLNASE"/>
</dbReference>
<dbReference type="CDD" id="cd08963">
    <property type="entry name" value="L-asparaginase_I"/>
    <property type="match status" value="1"/>
</dbReference>
<dbReference type="FunFam" id="3.40.50.1170:FF:000001">
    <property type="entry name" value="L-asparaginase 2"/>
    <property type="match status" value="1"/>
</dbReference>
<keyword evidence="11" id="KW-1185">Reference proteome</keyword>
<evidence type="ECO:0000256" key="6">
    <source>
        <dbReference type="PROSITE-ProRule" id="PRU10099"/>
    </source>
</evidence>
<dbReference type="PROSITE" id="PS00917">
    <property type="entry name" value="ASN_GLN_ASE_2"/>
    <property type="match status" value="1"/>
</dbReference>
<protein>
    <recommendedName>
        <fullName evidence="2">asparaginase</fullName>
        <ecNumber evidence="2">3.5.1.1</ecNumber>
    </recommendedName>
</protein>
<evidence type="ECO:0000313" key="10">
    <source>
        <dbReference type="EMBL" id="RIH66739.1"/>
    </source>
</evidence>
<dbReference type="AlphaFoldDB" id="A0A399D4Z9"/>
<comment type="similarity">
    <text evidence="1">Belongs to the asparaginase 1 family.</text>
</comment>
<feature type="domain" description="Asparaginase/glutaminase C-terminal" evidence="9">
    <location>
        <begin position="221"/>
        <end position="334"/>
    </location>
</feature>
<dbReference type="Pfam" id="PF00710">
    <property type="entry name" value="Asparaginase"/>
    <property type="match status" value="1"/>
</dbReference>
<evidence type="ECO:0000313" key="11">
    <source>
        <dbReference type="Proteomes" id="UP000266441"/>
    </source>
</evidence>
<dbReference type="OrthoDB" id="9788068at2"/>
<dbReference type="PANTHER" id="PTHR11707">
    <property type="entry name" value="L-ASPARAGINASE"/>
    <property type="match status" value="1"/>
</dbReference>
<dbReference type="InterPro" id="IPR037152">
    <property type="entry name" value="L-asparaginase_N_sf"/>
</dbReference>
<dbReference type="InterPro" id="IPR036152">
    <property type="entry name" value="Asp/glu_Ase-like_sf"/>
</dbReference>
<dbReference type="GO" id="GO:0004067">
    <property type="term" value="F:asparaginase activity"/>
    <property type="evidence" value="ECO:0007669"/>
    <property type="project" value="UniProtKB-UniRule"/>
</dbReference>
<comment type="caution">
    <text evidence="10">The sequence shown here is derived from an EMBL/GenBank/DDBJ whole genome shotgun (WGS) entry which is preliminary data.</text>
</comment>
<name>A0A399D4Z9_9BACT</name>
<dbReference type="Pfam" id="PF17763">
    <property type="entry name" value="Asparaginase_C"/>
    <property type="match status" value="1"/>
</dbReference>
<accession>A0A399D4Z9</accession>
<dbReference type="PIRSF" id="PIRSF500176">
    <property type="entry name" value="L_ASNase"/>
    <property type="match status" value="1"/>
</dbReference>
<feature type="active site" evidence="7">
    <location>
        <position position="95"/>
    </location>
</feature>
<dbReference type="RefSeq" id="WP_119348611.1">
    <property type="nucleotide sequence ID" value="NZ_JBFHKJ010000045.1"/>
</dbReference>
<evidence type="ECO:0000259" key="8">
    <source>
        <dbReference type="Pfam" id="PF00710"/>
    </source>
</evidence>
<evidence type="ECO:0000256" key="3">
    <source>
        <dbReference type="ARBA" id="ARBA00022801"/>
    </source>
</evidence>
<organism evidence="10 11">
    <name type="scientific">Mariniphaga sediminis</name>
    <dbReference type="NCBI Taxonomy" id="1628158"/>
    <lineage>
        <taxon>Bacteria</taxon>
        <taxon>Pseudomonadati</taxon>
        <taxon>Bacteroidota</taxon>
        <taxon>Bacteroidia</taxon>
        <taxon>Marinilabiliales</taxon>
        <taxon>Prolixibacteraceae</taxon>
        <taxon>Mariniphaga</taxon>
    </lineage>
</organism>
<dbReference type="Gene3D" id="3.40.50.40">
    <property type="match status" value="1"/>
</dbReference>
<dbReference type="SFLD" id="SFLDS00057">
    <property type="entry name" value="Glutaminase/Asparaginase"/>
    <property type="match status" value="1"/>
</dbReference>
<dbReference type="InterPro" id="IPR020827">
    <property type="entry name" value="Asparaginase/glutaminase_AS1"/>
</dbReference>
<dbReference type="EMBL" id="QWET01000002">
    <property type="protein sequence ID" value="RIH66739.1"/>
    <property type="molecule type" value="Genomic_DNA"/>
</dbReference>
<dbReference type="NCBIfam" id="TIGR00519">
    <property type="entry name" value="asnASE_I"/>
    <property type="match status" value="1"/>
</dbReference>
<dbReference type="InterPro" id="IPR006033">
    <property type="entry name" value="AsnA_fam"/>
</dbReference>
<evidence type="ECO:0000256" key="1">
    <source>
        <dbReference type="ARBA" id="ARBA00010518"/>
    </source>
</evidence>
<dbReference type="InterPro" id="IPR027475">
    <property type="entry name" value="Asparaginase/glutaminase_AS2"/>
</dbReference>
<dbReference type="GO" id="GO:0009066">
    <property type="term" value="P:aspartate family amino acid metabolic process"/>
    <property type="evidence" value="ECO:0007669"/>
    <property type="project" value="UniProtKB-ARBA"/>
</dbReference>
<dbReference type="SMART" id="SM00870">
    <property type="entry name" value="Asparaginase"/>
    <property type="match status" value="1"/>
</dbReference>
<dbReference type="SUPFAM" id="SSF53774">
    <property type="entry name" value="Glutaminase/Asparaginase"/>
    <property type="match status" value="1"/>
</dbReference>
<evidence type="ECO:0000259" key="9">
    <source>
        <dbReference type="Pfam" id="PF17763"/>
    </source>
</evidence>
<gene>
    <name evidence="10" type="ORF">D1164_03845</name>
</gene>
<feature type="active site" evidence="6">
    <location>
        <position position="19"/>
    </location>
</feature>
<dbReference type="InterPro" id="IPR040919">
    <property type="entry name" value="Asparaginase_C"/>
</dbReference>
<dbReference type="EC" id="3.5.1.1" evidence="2"/>
<dbReference type="Proteomes" id="UP000266441">
    <property type="component" value="Unassembled WGS sequence"/>
</dbReference>
<feature type="binding site" evidence="5">
    <location>
        <begin position="95"/>
        <end position="96"/>
    </location>
    <ligand>
        <name>substrate</name>
    </ligand>
</feature>
<dbReference type="PANTHER" id="PTHR11707:SF28">
    <property type="entry name" value="60 KDA LYSOPHOSPHOLIPASE"/>
    <property type="match status" value="1"/>
</dbReference>
<dbReference type="InterPro" id="IPR041725">
    <property type="entry name" value="L-asparaginase_I"/>
</dbReference>
<dbReference type="PROSITE" id="PS00144">
    <property type="entry name" value="ASN_GLN_ASE_1"/>
    <property type="match status" value="1"/>
</dbReference>
<sequence length="347" mass="38738">MVKSDKTRPSVLIVYTGGTIGMVQRPHSGTLTPVKFDQIKEEVPELNKFDYNIKTITFNPALDSSNVTPQVWIKIAKTIEKHYNQFDGFVVLHGTDTMAYTASALSYMFENLDKPIILTGSQLPIGTLRTDGKENLITSVEIAAAKEKDSALVPEVCIYFDFKLYRGNRTVKRDADQFSAFHSVNYPELAVAGVDIRFRKEFIHYPENRGILKVNTQINDQVVILKMFPGINQKVFDSILCIPGLKGVVLETFGSGNVPTSRWLINCIRRALKKDIVILNVTQCQGGRVSMGQYETSIELLKSGVISGKDLTTEAAVTKLMFLLGQGFSTEQVKIYLNKNLRGEISN</sequence>
<dbReference type="PIRSF" id="PIRSF001220">
    <property type="entry name" value="L-ASNase_gatD"/>
    <property type="match status" value="1"/>
</dbReference>
<proteinExistence type="inferred from homology"/>